<dbReference type="Proteomes" id="UP001157017">
    <property type="component" value="Unassembled WGS sequence"/>
</dbReference>
<proteinExistence type="predicted"/>
<evidence type="ECO:0000313" key="2">
    <source>
        <dbReference type="EMBL" id="GMA87953.1"/>
    </source>
</evidence>
<comment type="caution">
    <text evidence="2">The sequence shown here is derived from an EMBL/GenBank/DDBJ whole genome shotgun (WGS) entry which is preliminary data.</text>
</comment>
<sequence length="135" mass="13567">MAAASTSGSAPSGSVFVTVVQRPSPPDTSAAFTVPSCTWPRAAAASGGSRTRTGVPVAAPACCSVCAKPDGAPTRPTSGGSLRFDTTDPTTVPATSSTSITAVEIRKTLLTSRVTRLAAGHQQHGGRVHCDTTSR</sequence>
<organism evidence="2 3">
    <name type="scientific">Angustibacter aerolatus</name>
    <dbReference type="NCBI Taxonomy" id="1162965"/>
    <lineage>
        <taxon>Bacteria</taxon>
        <taxon>Bacillati</taxon>
        <taxon>Actinomycetota</taxon>
        <taxon>Actinomycetes</taxon>
        <taxon>Kineosporiales</taxon>
        <taxon>Kineosporiaceae</taxon>
    </lineage>
</organism>
<dbReference type="EMBL" id="BSUZ01000001">
    <property type="protein sequence ID" value="GMA87953.1"/>
    <property type="molecule type" value="Genomic_DNA"/>
</dbReference>
<protein>
    <submittedName>
        <fullName evidence="2">Uncharacterized protein</fullName>
    </submittedName>
</protein>
<evidence type="ECO:0000313" key="3">
    <source>
        <dbReference type="Proteomes" id="UP001157017"/>
    </source>
</evidence>
<gene>
    <name evidence="2" type="ORF">GCM10025868_32030</name>
</gene>
<feature type="compositionally biased region" description="Polar residues" evidence="1">
    <location>
        <begin position="87"/>
        <end position="97"/>
    </location>
</feature>
<keyword evidence="3" id="KW-1185">Reference proteome</keyword>
<accession>A0ABQ6JI99</accession>
<feature type="region of interest" description="Disordered" evidence="1">
    <location>
        <begin position="69"/>
        <end position="97"/>
    </location>
</feature>
<reference evidence="3" key="1">
    <citation type="journal article" date="2019" name="Int. J. Syst. Evol. Microbiol.">
        <title>The Global Catalogue of Microorganisms (GCM) 10K type strain sequencing project: providing services to taxonomists for standard genome sequencing and annotation.</title>
        <authorList>
            <consortium name="The Broad Institute Genomics Platform"/>
            <consortium name="The Broad Institute Genome Sequencing Center for Infectious Disease"/>
            <person name="Wu L."/>
            <person name="Ma J."/>
        </authorList>
    </citation>
    <scope>NUCLEOTIDE SEQUENCE [LARGE SCALE GENOMIC DNA]</scope>
    <source>
        <strain evidence="3">NBRC 108730</strain>
    </source>
</reference>
<name>A0ABQ6JI99_9ACTN</name>
<evidence type="ECO:0000256" key="1">
    <source>
        <dbReference type="SAM" id="MobiDB-lite"/>
    </source>
</evidence>